<accession>A0A3B0X6C2</accession>
<dbReference type="InterPro" id="IPR036249">
    <property type="entry name" value="Thioredoxin-like_sf"/>
</dbReference>
<dbReference type="SUPFAM" id="SSF52833">
    <property type="entry name" value="Thioredoxin-like"/>
    <property type="match status" value="1"/>
</dbReference>
<dbReference type="Gene3D" id="1.25.10.10">
    <property type="entry name" value="Leucine-rich Repeat Variant"/>
    <property type="match status" value="1"/>
</dbReference>
<dbReference type="InterPro" id="IPR011989">
    <property type="entry name" value="ARM-like"/>
</dbReference>
<dbReference type="Gene3D" id="3.40.30.10">
    <property type="entry name" value="Glutaredoxin"/>
    <property type="match status" value="1"/>
</dbReference>
<feature type="domain" description="Thioredoxin-like fold" evidence="1">
    <location>
        <begin position="11"/>
        <end position="80"/>
    </location>
</feature>
<dbReference type="Pfam" id="PF13192">
    <property type="entry name" value="Thioredoxin_3"/>
    <property type="match status" value="1"/>
</dbReference>
<dbReference type="EMBL" id="UOFG01000057">
    <property type="protein sequence ID" value="VAW59002.1"/>
    <property type="molecule type" value="Genomic_DNA"/>
</dbReference>
<reference evidence="2" key="1">
    <citation type="submission" date="2018-06" db="EMBL/GenBank/DDBJ databases">
        <authorList>
            <person name="Zhirakovskaya E."/>
        </authorList>
    </citation>
    <scope>NUCLEOTIDE SEQUENCE</scope>
</reference>
<proteinExistence type="predicted"/>
<evidence type="ECO:0000313" key="2">
    <source>
        <dbReference type="EMBL" id="VAW59002.1"/>
    </source>
</evidence>
<dbReference type="AlphaFoldDB" id="A0A3B0X6C2"/>
<dbReference type="InterPro" id="IPR012336">
    <property type="entry name" value="Thioredoxin-like_fold"/>
</dbReference>
<dbReference type="SUPFAM" id="SSF48371">
    <property type="entry name" value="ARM repeat"/>
    <property type="match status" value="1"/>
</dbReference>
<protein>
    <recommendedName>
        <fullName evidence="1">Thioredoxin-like fold domain-containing protein</fullName>
    </recommendedName>
</protein>
<name>A0A3B0X6C2_9ZZZZ</name>
<organism evidence="2">
    <name type="scientific">hydrothermal vent metagenome</name>
    <dbReference type="NCBI Taxonomy" id="652676"/>
    <lineage>
        <taxon>unclassified sequences</taxon>
        <taxon>metagenomes</taxon>
        <taxon>ecological metagenomes</taxon>
    </lineage>
</organism>
<sequence length="227" mass="25125">MSQIPSAQLFIAPGCQHCPTMLKNLSELIEQGKIACLEIINITVSPERAEELNIRTVPWLVLEGFELGGLRSKSELLSWIDKASSIEGQSAYFEELITAGKISEVQQIIEKKPEHMPALFIIMASKNSNLSVRIGVSAVIEQLSGTEQLAGNISTLGQYCEHETARVRNDACYYLGLSRHSGAEEYIRPLLDDTDDDVKEVAREALNDIAEYTAEALQREGVFNITI</sequence>
<dbReference type="InterPro" id="IPR016024">
    <property type="entry name" value="ARM-type_fold"/>
</dbReference>
<evidence type="ECO:0000259" key="1">
    <source>
        <dbReference type="Pfam" id="PF13192"/>
    </source>
</evidence>
<gene>
    <name evidence="2" type="ORF">MNBD_GAMMA11-249</name>
</gene>